<evidence type="ECO:0000313" key="3">
    <source>
        <dbReference type="EMBL" id="AFP04235.1"/>
    </source>
</evidence>
<dbReference type="Gene3D" id="2.60.120.590">
    <property type="entry name" value="Alpha-ketoglutarate-dependent dioxygenase AlkB-like"/>
    <property type="match status" value="1"/>
</dbReference>
<dbReference type="GO" id="GO:0070988">
    <property type="term" value="P:demethylation"/>
    <property type="evidence" value="ECO:0007669"/>
    <property type="project" value="InterPro"/>
</dbReference>
<dbReference type="PANTHER" id="PTHR12463:SF0">
    <property type="entry name" value="ALPHA-KETOGLUTARATE-DEPENDENT DIOXYGENASE ALKB HOMOLOG 4"/>
    <property type="match status" value="1"/>
</dbReference>
<dbReference type="GO" id="GO:0031032">
    <property type="term" value="P:actomyosin structure organization"/>
    <property type="evidence" value="ECO:0007669"/>
    <property type="project" value="TreeGrafter"/>
</dbReference>
<organism evidence="3">
    <name type="scientific">Callorhinchus milii</name>
    <name type="common">Ghost shark</name>
    <dbReference type="NCBI Taxonomy" id="7868"/>
    <lineage>
        <taxon>Eukaryota</taxon>
        <taxon>Metazoa</taxon>
        <taxon>Chordata</taxon>
        <taxon>Craniata</taxon>
        <taxon>Vertebrata</taxon>
        <taxon>Chondrichthyes</taxon>
        <taxon>Holocephali</taxon>
        <taxon>Chimaeriformes</taxon>
        <taxon>Callorhinchidae</taxon>
        <taxon>Callorhinchus</taxon>
    </lineage>
</organism>
<reference evidence="3" key="1">
    <citation type="journal article" date="2014" name="Nature">
        <title>Elephant shark genome provides unique insights into gnathostome evolution.</title>
        <authorList>
            <consortium name="International Elephant Shark Genome Sequencing Consortium"/>
            <person name="Venkatesh B."/>
            <person name="Lee A.P."/>
            <person name="Ravi V."/>
            <person name="Maurya A.K."/>
            <person name="Lian M.M."/>
            <person name="Swann J.B."/>
            <person name="Ohta Y."/>
            <person name="Flajnik M.F."/>
            <person name="Sutoh Y."/>
            <person name="Kasahara M."/>
            <person name="Hoon S."/>
            <person name="Gangu V."/>
            <person name="Roy S.W."/>
            <person name="Irimia M."/>
            <person name="Korzh V."/>
            <person name="Kondrychyn I."/>
            <person name="Lim Z.W."/>
            <person name="Tay B.H."/>
            <person name="Tohari S."/>
            <person name="Kong K.W."/>
            <person name="Ho S."/>
            <person name="Lorente-Galdos B."/>
            <person name="Quilez J."/>
            <person name="Marques-Bonet T."/>
            <person name="Raney B.J."/>
            <person name="Ingham P.W."/>
            <person name="Tay A."/>
            <person name="Hillier L.W."/>
            <person name="Minx P."/>
            <person name="Boehm T."/>
            <person name="Wilson R.K."/>
            <person name="Brenner S."/>
            <person name="Warren W.C."/>
        </authorList>
    </citation>
    <scope>NUCLEOTIDE SEQUENCE</scope>
    <source>
        <tissue evidence="3">Ovary</tissue>
    </source>
</reference>
<proteinExistence type="evidence at transcript level"/>
<dbReference type="InterPro" id="IPR032857">
    <property type="entry name" value="ALKBH4"/>
</dbReference>
<dbReference type="SUPFAM" id="SSF51197">
    <property type="entry name" value="Clavaminate synthase-like"/>
    <property type="match status" value="1"/>
</dbReference>
<dbReference type="GO" id="GO:0032451">
    <property type="term" value="F:demethylase activity"/>
    <property type="evidence" value="ECO:0007669"/>
    <property type="project" value="TreeGrafter"/>
</dbReference>
<protein>
    <submittedName>
        <fullName evidence="3">Putative alpha-ketoglutarate-dependent dioxygenase ABH4-like protein</fullName>
    </submittedName>
</protein>
<accession>V9KZI0</accession>
<feature type="non-terminal residue" evidence="3">
    <location>
        <position position="1"/>
    </location>
</feature>
<dbReference type="AlphaFoldDB" id="V9KZI0"/>
<dbReference type="GO" id="GO:0051213">
    <property type="term" value="F:dioxygenase activity"/>
    <property type="evidence" value="ECO:0007669"/>
    <property type="project" value="UniProtKB-KW"/>
</dbReference>
<dbReference type="GO" id="GO:0030496">
    <property type="term" value="C:midbody"/>
    <property type="evidence" value="ECO:0007669"/>
    <property type="project" value="TreeGrafter"/>
</dbReference>
<dbReference type="PANTHER" id="PTHR12463">
    <property type="entry name" value="OXYGENASE-RELATED"/>
    <property type="match status" value="1"/>
</dbReference>
<evidence type="ECO:0000256" key="1">
    <source>
        <dbReference type="ARBA" id="ARBA00001954"/>
    </source>
</evidence>
<keyword evidence="3" id="KW-0560">Oxidoreductase</keyword>
<comment type="cofactor">
    <cofactor evidence="1">
        <name>Fe(2+)</name>
        <dbReference type="ChEBI" id="CHEBI:29033"/>
    </cofactor>
</comment>
<dbReference type="InterPro" id="IPR037151">
    <property type="entry name" value="AlkB-like_sf"/>
</dbReference>
<dbReference type="GO" id="GO:0003779">
    <property type="term" value="F:actin binding"/>
    <property type="evidence" value="ECO:0007669"/>
    <property type="project" value="TreeGrafter"/>
</dbReference>
<keyword evidence="3" id="KW-0223">Dioxygenase</keyword>
<dbReference type="EMBL" id="JW871717">
    <property type="protein sequence ID" value="AFP04235.1"/>
    <property type="molecule type" value="mRNA"/>
</dbReference>
<sequence>VRTPLSQRQQRRRVSWRRPFPVSGGKNKIQEVSGWFSGDRIPGGGEGGSWTRPEAMAESAREPSCGCKGIRSCLTCEESGSPKLQVRKKYQLTYDRRSGLAVGGEFCGFSKWALPFPGVYLLDNFVSEEEETQLVDMMDRDEWKSSQSGRKKQDYGPKVNFKKRKLKTGCFNGLPSFSHQLVNRMLKCPVLKDFLPVEQCNLDYRPERGSSIDPHFDDWWLWGERLVSVNLLADTTLSMSRDSDNYIQLHPSGQMCNTQSPAPVTDQSERTFHFNGDNLPVHCTGDCRVERTSEAGQRLTCYSDVEVAIHVPRRSLVVLYGEARYKWKHAIHRESIKSRRICSTFRELSEEFSQGGKQEALGKQFLDIALSFQGNPV</sequence>
<dbReference type="GO" id="GO:0070938">
    <property type="term" value="C:contractile ring"/>
    <property type="evidence" value="ECO:0007669"/>
    <property type="project" value="TreeGrafter"/>
</dbReference>
<feature type="region of interest" description="Disordered" evidence="2">
    <location>
        <begin position="1"/>
        <end position="57"/>
    </location>
</feature>
<evidence type="ECO:0000256" key="2">
    <source>
        <dbReference type="SAM" id="MobiDB-lite"/>
    </source>
</evidence>
<name>V9KZI0_CALMI</name>